<dbReference type="GO" id="GO:0005829">
    <property type="term" value="C:cytosol"/>
    <property type="evidence" value="ECO:0007669"/>
    <property type="project" value="TreeGrafter"/>
</dbReference>
<dbReference type="InterPro" id="IPR019887">
    <property type="entry name" value="Tscrpt_reg_AsnC/Lrp_C"/>
</dbReference>
<reference evidence="5 6" key="1">
    <citation type="submission" date="2021-05" db="EMBL/GenBank/DDBJ databases">
        <title>A Polyphasic approach of four new species of the genus Ohtaekwangia: Ohtaekwangia histidinii sp. nov., Ohtaekwangia cretensis sp. nov., Ohtaekwangia indiensis sp. nov., Ohtaekwangia reichenbachii sp. nov. from diverse environment.</title>
        <authorList>
            <person name="Octaviana S."/>
        </authorList>
    </citation>
    <scope>NUCLEOTIDE SEQUENCE [LARGE SCALE GENOMIC DNA]</scope>
    <source>
        <strain evidence="5 6">PWU4</strain>
    </source>
</reference>
<dbReference type="SUPFAM" id="SSF46785">
    <property type="entry name" value="Winged helix' DNA-binding domain"/>
    <property type="match status" value="1"/>
</dbReference>
<dbReference type="PANTHER" id="PTHR30154:SF34">
    <property type="entry name" value="TRANSCRIPTIONAL REGULATOR AZLB"/>
    <property type="match status" value="1"/>
</dbReference>
<evidence type="ECO:0000256" key="1">
    <source>
        <dbReference type="ARBA" id="ARBA00023015"/>
    </source>
</evidence>
<dbReference type="Gene3D" id="3.30.70.920">
    <property type="match status" value="1"/>
</dbReference>
<dbReference type="GO" id="GO:0043565">
    <property type="term" value="F:sequence-specific DNA binding"/>
    <property type="evidence" value="ECO:0007669"/>
    <property type="project" value="InterPro"/>
</dbReference>
<keyword evidence="2" id="KW-0238">DNA-binding</keyword>
<dbReference type="InterPro" id="IPR000485">
    <property type="entry name" value="AsnC-type_HTH_dom"/>
</dbReference>
<dbReference type="InterPro" id="IPR036388">
    <property type="entry name" value="WH-like_DNA-bd_sf"/>
</dbReference>
<keyword evidence="1" id="KW-0805">Transcription regulation</keyword>
<name>A0AAP2GS63_9BACT</name>
<gene>
    <name evidence="5" type="ORF">KK083_28145</name>
</gene>
<organism evidence="5 6">
    <name type="scientific">Chryseosolibacter histidini</name>
    <dbReference type="NCBI Taxonomy" id="2782349"/>
    <lineage>
        <taxon>Bacteria</taxon>
        <taxon>Pseudomonadati</taxon>
        <taxon>Bacteroidota</taxon>
        <taxon>Cytophagia</taxon>
        <taxon>Cytophagales</taxon>
        <taxon>Chryseotaleaceae</taxon>
        <taxon>Chryseosolibacter</taxon>
    </lineage>
</organism>
<dbReference type="AlphaFoldDB" id="A0AAP2GS63"/>
<dbReference type="PANTHER" id="PTHR30154">
    <property type="entry name" value="LEUCINE-RESPONSIVE REGULATORY PROTEIN"/>
    <property type="match status" value="1"/>
</dbReference>
<dbReference type="PROSITE" id="PS50956">
    <property type="entry name" value="HTH_ASNC_2"/>
    <property type="match status" value="1"/>
</dbReference>
<dbReference type="Gene3D" id="1.10.10.10">
    <property type="entry name" value="Winged helix-like DNA-binding domain superfamily/Winged helix DNA-binding domain"/>
    <property type="match status" value="1"/>
</dbReference>
<dbReference type="Pfam" id="PF13404">
    <property type="entry name" value="HTH_AsnC-type"/>
    <property type="match status" value="1"/>
</dbReference>
<feature type="domain" description="HTH asnC-type" evidence="4">
    <location>
        <begin position="16"/>
        <end position="77"/>
    </location>
</feature>
<dbReference type="InterPro" id="IPR036390">
    <property type="entry name" value="WH_DNA-bd_sf"/>
</dbReference>
<dbReference type="InterPro" id="IPR011991">
    <property type="entry name" value="ArsR-like_HTH"/>
</dbReference>
<sequence>MADHNGTEQDQSSFVMDEKDYEILRLLQENAKLTVREVSAKIHLSATPTHERIKRLEKHKIIKQYAALLDNRKVNKRIMVLCQVSLKDHDKKTAQAFVTGITRFKEVIECYNISGDFDFMLKIVSESMESYHHFFINYLSEVKGIGQTKSIFVMDVIKETHQLI</sequence>
<dbReference type="Pfam" id="PF01037">
    <property type="entry name" value="AsnC_trans_reg"/>
    <property type="match status" value="1"/>
</dbReference>
<accession>A0AAP2GS63</accession>
<proteinExistence type="predicted"/>
<evidence type="ECO:0000313" key="6">
    <source>
        <dbReference type="Proteomes" id="UP001319200"/>
    </source>
</evidence>
<evidence type="ECO:0000313" key="5">
    <source>
        <dbReference type="EMBL" id="MBT1700795.1"/>
    </source>
</evidence>
<protein>
    <submittedName>
        <fullName evidence="5">Lrp/AsnC family transcriptional regulator</fullName>
    </submittedName>
</protein>
<comment type="caution">
    <text evidence="5">The sequence shown here is derived from an EMBL/GenBank/DDBJ whole genome shotgun (WGS) entry which is preliminary data.</text>
</comment>
<dbReference type="GO" id="GO:0043200">
    <property type="term" value="P:response to amino acid"/>
    <property type="evidence" value="ECO:0007669"/>
    <property type="project" value="TreeGrafter"/>
</dbReference>
<evidence type="ECO:0000256" key="2">
    <source>
        <dbReference type="ARBA" id="ARBA00023125"/>
    </source>
</evidence>
<dbReference type="EMBL" id="JAHESF010000048">
    <property type="protein sequence ID" value="MBT1700795.1"/>
    <property type="molecule type" value="Genomic_DNA"/>
</dbReference>
<dbReference type="SMART" id="SM00344">
    <property type="entry name" value="HTH_ASNC"/>
    <property type="match status" value="1"/>
</dbReference>
<dbReference type="InterPro" id="IPR019888">
    <property type="entry name" value="Tscrpt_reg_AsnC-like"/>
</dbReference>
<dbReference type="SUPFAM" id="SSF54909">
    <property type="entry name" value="Dimeric alpha+beta barrel"/>
    <property type="match status" value="1"/>
</dbReference>
<dbReference type="RefSeq" id="WP_254169483.1">
    <property type="nucleotide sequence ID" value="NZ_JAHESF010000048.1"/>
</dbReference>
<dbReference type="InterPro" id="IPR011008">
    <property type="entry name" value="Dimeric_a/b-barrel"/>
</dbReference>
<keyword evidence="3" id="KW-0804">Transcription</keyword>
<evidence type="ECO:0000259" key="4">
    <source>
        <dbReference type="PROSITE" id="PS50956"/>
    </source>
</evidence>
<dbReference type="Proteomes" id="UP001319200">
    <property type="component" value="Unassembled WGS sequence"/>
</dbReference>
<dbReference type="GO" id="GO:0006355">
    <property type="term" value="P:regulation of DNA-templated transcription"/>
    <property type="evidence" value="ECO:0007669"/>
    <property type="project" value="UniProtKB-ARBA"/>
</dbReference>
<keyword evidence="6" id="KW-1185">Reference proteome</keyword>
<dbReference type="PRINTS" id="PR00033">
    <property type="entry name" value="HTHASNC"/>
</dbReference>
<dbReference type="CDD" id="cd00090">
    <property type="entry name" value="HTH_ARSR"/>
    <property type="match status" value="1"/>
</dbReference>
<evidence type="ECO:0000256" key="3">
    <source>
        <dbReference type="ARBA" id="ARBA00023163"/>
    </source>
</evidence>